<feature type="transmembrane region" description="Helical" evidence="8">
    <location>
        <begin position="12"/>
        <end position="34"/>
    </location>
</feature>
<dbReference type="Pfam" id="PF01306">
    <property type="entry name" value="LacY_symp"/>
    <property type="match status" value="1"/>
</dbReference>
<feature type="transmembrane region" description="Helical" evidence="8">
    <location>
        <begin position="77"/>
        <end position="95"/>
    </location>
</feature>
<keyword evidence="6 8" id="KW-1133">Transmembrane helix</keyword>
<dbReference type="RefSeq" id="WP_150437468.1">
    <property type="nucleotide sequence ID" value="NZ_VYKJ01000018.1"/>
</dbReference>
<protein>
    <submittedName>
        <fullName evidence="9">MFS transporter</fullName>
    </submittedName>
</protein>
<keyword evidence="4" id="KW-0997">Cell inner membrane</keyword>
<dbReference type="Gene3D" id="1.20.1250.20">
    <property type="entry name" value="MFS general substrate transporter like domains"/>
    <property type="match status" value="2"/>
</dbReference>
<organism evidence="9 10">
    <name type="scientific">Affinibrenneria salicis</name>
    <dbReference type="NCBI Taxonomy" id="2590031"/>
    <lineage>
        <taxon>Bacteria</taxon>
        <taxon>Pseudomonadati</taxon>
        <taxon>Pseudomonadota</taxon>
        <taxon>Gammaproteobacteria</taxon>
        <taxon>Enterobacterales</taxon>
        <taxon>Pectobacteriaceae</taxon>
        <taxon>Affinibrenneria</taxon>
    </lineage>
</organism>
<dbReference type="NCBIfam" id="NF007077">
    <property type="entry name" value="PRK09528.1"/>
    <property type="match status" value="1"/>
</dbReference>
<dbReference type="Proteomes" id="UP000335415">
    <property type="component" value="Unassembled WGS sequence"/>
</dbReference>
<evidence type="ECO:0000256" key="2">
    <source>
        <dbReference type="ARBA" id="ARBA00022448"/>
    </source>
</evidence>
<evidence type="ECO:0000256" key="3">
    <source>
        <dbReference type="ARBA" id="ARBA00022475"/>
    </source>
</evidence>
<dbReference type="GO" id="GO:0030395">
    <property type="term" value="F:lactose binding"/>
    <property type="evidence" value="ECO:0007669"/>
    <property type="project" value="TreeGrafter"/>
</dbReference>
<dbReference type="InterPro" id="IPR000576">
    <property type="entry name" value="LacY/RafB_perm_fam"/>
</dbReference>
<feature type="transmembrane region" description="Helical" evidence="8">
    <location>
        <begin position="101"/>
        <end position="125"/>
    </location>
</feature>
<dbReference type="EMBL" id="VYKJ01000018">
    <property type="protein sequence ID" value="KAA8995609.1"/>
    <property type="molecule type" value="Genomic_DNA"/>
</dbReference>
<reference evidence="9 10" key="1">
    <citation type="submission" date="2019-09" db="EMBL/GenBank/DDBJ databases">
        <authorList>
            <person name="Li Y."/>
        </authorList>
    </citation>
    <scope>NUCLEOTIDE SEQUENCE [LARGE SCALE GENOMIC DNA]</scope>
    <source>
        <strain evidence="9 10">L3-3HA</strain>
    </source>
</reference>
<feature type="transmembrane region" description="Helical" evidence="8">
    <location>
        <begin position="288"/>
        <end position="309"/>
    </location>
</feature>
<evidence type="ECO:0000256" key="4">
    <source>
        <dbReference type="ARBA" id="ARBA00022519"/>
    </source>
</evidence>
<dbReference type="OrthoDB" id="7065110at2"/>
<evidence type="ECO:0000256" key="7">
    <source>
        <dbReference type="ARBA" id="ARBA00023136"/>
    </source>
</evidence>
<keyword evidence="10" id="KW-1185">Reference proteome</keyword>
<sequence length="415" mass="46947">MSYVKNQKYWAASGYCIFFYAAISFATTFYAIWLSSKINLNATQTGFVYAMNALVALVFMLLYGIGQDRLGIKKHLLFFQSIVIIGSGPFFIYIYEPMLKSSFYLGTLVGSIYLSAGFFSGMGLVDSYVDRLSRIYKFEFGAARMWGSLSAAIVAFIAGEFIAVNPHLNFWCISLSGLGFMLVNVLFKPDVSVTYEKEVEKLTFREQFSIFKMSKFWFFIIYVFGTYSLYNVYDQQLFPVFYTHQFIDINEGYKMYGYLGSLQVFLEAAVMVSAPFLVNALGAKRSMVLAAFFSASRILLSGYFTSIVLISGMKLFHAFEISIILVSVFKYISINFDRRFSASVFLIGFQISGSIGVITLSSFIGILYDKLGHQYSFYILGSVVLFFMFFAMIFLIGDRGKKTQLVKKEAASLSD</sequence>
<feature type="transmembrane region" description="Helical" evidence="8">
    <location>
        <begin position="374"/>
        <end position="397"/>
    </location>
</feature>
<evidence type="ECO:0000256" key="8">
    <source>
        <dbReference type="SAM" id="Phobius"/>
    </source>
</evidence>
<proteinExistence type="predicted"/>
<feature type="transmembrane region" description="Helical" evidence="8">
    <location>
        <begin position="168"/>
        <end position="187"/>
    </location>
</feature>
<evidence type="ECO:0000256" key="1">
    <source>
        <dbReference type="ARBA" id="ARBA00004429"/>
    </source>
</evidence>
<accession>A0A5J5FRW8</accession>
<dbReference type="PANTHER" id="PTHR23522">
    <property type="entry name" value="BLL5896 PROTEIN"/>
    <property type="match status" value="1"/>
</dbReference>
<feature type="transmembrane region" description="Helical" evidence="8">
    <location>
        <begin position="145"/>
        <end position="162"/>
    </location>
</feature>
<comment type="caution">
    <text evidence="9">The sequence shown here is derived from an EMBL/GenBank/DDBJ whole genome shotgun (WGS) entry which is preliminary data.</text>
</comment>
<dbReference type="PRINTS" id="PR00174">
    <property type="entry name" value="LACYSMPORT"/>
</dbReference>
<dbReference type="InterPro" id="IPR036259">
    <property type="entry name" value="MFS_trans_sf"/>
</dbReference>
<evidence type="ECO:0000313" key="10">
    <source>
        <dbReference type="Proteomes" id="UP000335415"/>
    </source>
</evidence>
<keyword evidence="2" id="KW-0813">Transport</keyword>
<dbReference type="NCBIfam" id="TIGR00882">
    <property type="entry name" value="2A0105"/>
    <property type="match status" value="1"/>
</dbReference>
<evidence type="ECO:0000313" key="9">
    <source>
        <dbReference type="EMBL" id="KAA8995609.1"/>
    </source>
</evidence>
<evidence type="ECO:0000256" key="5">
    <source>
        <dbReference type="ARBA" id="ARBA00022692"/>
    </source>
</evidence>
<evidence type="ECO:0000256" key="6">
    <source>
        <dbReference type="ARBA" id="ARBA00022989"/>
    </source>
</evidence>
<feature type="transmembrane region" description="Helical" evidence="8">
    <location>
        <begin position="262"/>
        <end position="281"/>
    </location>
</feature>
<name>A0A5J5FRW8_9GAMM</name>
<dbReference type="SUPFAM" id="SSF103473">
    <property type="entry name" value="MFS general substrate transporter"/>
    <property type="match status" value="1"/>
</dbReference>
<dbReference type="AlphaFoldDB" id="A0A5J5FRW8"/>
<dbReference type="GO" id="GO:0005886">
    <property type="term" value="C:plasma membrane"/>
    <property type="evidence" value="ECO:0007669"/>
    <property type="project" value="UniProtKB-SubCell"/>
</dbReference>
<dbReference type="PANTHER" id="PTHR23522:SF10">
    <property type="entry name" value="3-PHENYLPROPIONIC ACID TRANSPORTER-RELATED"/>
    <property type="match status" value="1"/>
</dbReference>
<comment type="subcellular location">
    <subcellularLocation>
        <location evidence="1">Cell inner membrane</location>
        <topology evidence="1">Multi-pass membrane protein</topology>
    </subcellularLocation>
</comment>
<dbReference type="GO" id="GO:0015528">
    <property type="term" value="F:lactose:proton symporter activity"/>
    <property type="evidence" value="ECO:0007669"/>
    <property type="project" value="TreeGrafter"/>
</dbReference>
<keyword evidence="7 8" id="KW-0472">Membrane</keyword>
<feature type="transmembrane region" description="Helical" evidence="8">
    <location>
        <begin position="46"/>
        <end position="65"/>
    </location>
</feature>
<feature type="transmembrane region" description="Helical" evidence="8">
    <location>
        <begin position="216"/>
        <end position="233"/>
    </location>
</feature>
<feature type="transmembrane region" description="Helical" evidence="8">
    <location>
        <begin position="315"/>
        <end position="332"/>
    </location>
</feature>
<feature type="transmembrane region" description="Helical" evidence="8">
    <location>
        <begin position="344"/>
        <end position="368"/>
    </location>
</feature>
<gene>
    <name evidence="9" type="ORF">FJU30_23905</name>
</gene>
<keyword evidence="3" id="KW-1003">Cell membrane</keyword>
<keyword evidence="5 8" id="KW-0812">Transmembrane</keyword>